<reference evidence="6 7" key="1">
    <citation type="submission" date="2024-02" db="EMBL/GenBank/DDBJ databases">
        <title>Chromosome-scale genome assembly of the rough periwinkle Littorina saxatilis.</title>
        <authorList>
            <person name="De Jode A."/>
            <person name="Faria R."/>
            <person name="Formenti G."/>
            <person name="Sims Y."/>
            <person name="Smith T.P."/>
            <person name="Tracey A."/>
            <person name="Wood J.M.D."/>
            <person name="Zagrodzka Z.B."/>
            <person name="Johannesson K."/>
            <person name="Butlin R.K."/>
            <person name="Leder E.H."/>
        </authorList>
    </citation>
    <scope>NUCLEOTIDE SEQUENCE [LARGE SCALE GENOMIC DNA]</scope>
    <source>
        <strain evidence="6">Snail1</strain>
        <tissue evidence="6">Muscle</tissue>
    </source>
</reference>
<gene>
    <name evidence="6" type="ORF">V1264_025034</name>
</gene>
<evidence type="ECO:0000313" key="7">
    <source>
        <dbReference type="Proteomes" id="UP001374579"/>
    </source>
</evidence>
<dbReference type="Gene3D" id="3.40.50.300">
    <property type="entry name" value="P-loop containing nucleotide triphosphate hydrolases"/>
    <property type="match status" value="1"/>
</dbReference>
<dbReference type="InterPro" id="IPR006703">
    <property type="entry name" value="G_AIG1"/>
</dbReference>
<organism evidence="6 7">
    <name type="scientific">Littorina saxatilis</name>
    <dbReference type="NCBI Taxonomy" id="31220"/>
    <lineage>
        <taxon>Eukaryota</taxon>
        <taxon>Metazoa</taxon>
        <taxon>Spiralia</taxon>
        <taxon>Lophotrochozoa</taxon>
        <taxon>Mollusca</taxon>
        <taxon>Gastropoda</taxon>
        <taxon>Caenogastropoda</taxon>
        <taxon>Littorinimorpha</taxon>
        <taxon>Littorinoidea</taxon>
        <taxon>Littorinidae</taxon>
        <taxon>Littorina</taxon>
    </lineage>
</organism>
<keyword evidence="3" id="KW-0342">GTP-binding</keyword>
<name>A0AAN9AL91_9CAEN</name>
<evidence type="ECO:0000256" key="3">
    <source>
        <dbReference type="ARBA" id="ARBA00023134"/>
    </source>
</evidence>
<dbReference type="SUPFAM" id="SSF52540">
    <property type="entry name" value="P-loop containing nucleoside triphosphate hydrolases"/>
    <property type="match status" value="1"/>
</dbReference>
<protein>
    <recommendedName>
        <fullName evidence="5">AIG1-type G domain-containing protein</fullName>
    </recommendedName>
</protein>
<dbReference type="PANTHER" id="PTHR10903:SF184">
    <property type="entry name" value="GTP-BINDING PROTEIN A"/>
    <property type="match status" value="1"/>
</dbReference>
<dbReference type="Pfam" id="PF04548">
    <property type="entry name" value="AIG1"/>
    <property type="match status" value="1"/>
</dbReference>
<dbReference type="FunFam" id="3.40.50.300:FF:000366">
    <property type="entry name" value="GTPase, IMAP family member 2"/>
    <property type="match status" value="1"/>
</dbReference>
<evidence type="ECO:0000256" key="2">
    <source>
        <dbReference type="ARBA" id="ARBA00022741"/>
    </source>
</evidence>
<evidence type="ECO:0000256" key="1">
    <source>
        <dbReference type="ARBA" id="ARBA00008535"/>
    </source>
</evidence>
<dbReference type="InterPro" id="IPR027417">
    <property type="entry name" value="P-loop_NTPase"/>
</dbReference>
<accession>A0AAN9AL91</accession>
<keyword evidence="7" id="KW-1185">Reference proteome</keyword>
<comment type="similarity">
    <text evidence="1">Belongs to the TRAFAC class TrmE-Era-EngA-EngB-Septin-like GTPase superfamily. AIG1/Toc34/Toc159-like paraseptin GTPase family. IAN subfamily.</text>
</comment>
<keyword evidence="2" id="KW-0547">Nucleotide-binding</keyword>
<dbReference type="GO" id="GO:0005525">
    <property type="term" value="F:GTP binding"/>
    <property type="evidence" value="ECO:0007669"/>
    <property type="project" value="UniProtKB-KW"/>
</dbReference>
<dbReference type="PANTHER" id="PTHR10903">
    <property type="entry name" value="GTPASE, IMAP FAMILY MEMBER-RELATED"/>
    <property type="match status" value="1"/>
</dbReference>
<dbReference type="Proteomes" id="UP001374579">
    <property type="component" value="Unassembled WGS sequence"/>
</dbReference>
<feature type="region of interest" description="Disordered" evidence="4">
    <location>
        <begin position="294"/>
        <end position="360"/>
    </location>
</feature>
<evidence type="ECO:0000256" key="4">
    <source>
        <dbReference type="SAM" id="MobiDB-lite"/>
    </source>
</evidence>
<comment type="caution">
    <text evidence="6">The sequence shown here is derived from an EMBL/GenBank/DDBJ whole genome shotgun (WGS) entry which is preliminary data.</text>
</comment>
<feature type="region of interest" description="Disordered" evidence="4">
    <location>
        <begin position="372"/>
        <end position="431"/>
    </location>
</feature>
<sequence length="470" mass="55818">MASSVAPSTSSLRMILVGRTGTGKSSSGNTILGRNVFDSSAELASATDVCTQKKAVIRGTLVEVMDTPGLFDTAQTHEETGVVIVQAFINMHPGPDLFLYVIKLGTRYTDEEYKSYRRFKMLFGTKVTKHLVILFTGLDEIEEKGRTIEQVLGNAPADLLKVLEDCNGRYVVFNNKAKTTEGLINPHVEKLLQTAEALMQANMKPYTCNQYSKIGETLDEAVSKKLREIEDEEAKALRHTQQLEEELREKVEEMDLSKTEYEKEMTYMKKKLKDEYDHLLEDWEQKKEAEEEEIRARQEEHEKTLRQERQREEQERKSRLEKEEQERKLRQEQVLEEQKRKLKEERENEERERKRRLDEEELERKRRIEREEQDRMERKLQQQREYEEQQRQFREDREREQRERQRRLEQEEEKKRERKEMEELQRRRAEEERQQAQRARELWSLVTTAGRAAVVLGARLLTADDSEDDD</sequence>
<dbReference type="InterPro" id="IPR045058">
    <property type="entry name" value="GIMA/IAN/Toc"/>
</dbReference>
<dbReference type="PROSITE" id="PS51720">
    <property type="entry name" value="G_AIG1"/>
    <property type="match status" value="1"/>
</dbReference>
<evidence type="ECO:0000259" key="5">
    <source>
        <dbReference type="PROSITE" id="PS51720"/>
    </source>
</evidence>
<dbReference type="EMBL" id="JBAMIC010003561">
    <property type="protein sequence ID" value="KAK7088947.1"/>
    <property type="molecule type" value="Genomic_DNA"/>
</dbReference>
<feature type="domain" description="AIG1-type G" evidence="5">
    <location>
        <begin position="9"/>
        <end position="215"/>
    </location>
</feature>
<evidence type="ECO:0000313" key="6">
    <source>
        <dbReference type="EMBL" id="KAK7088947.1"/>
    </source>
</evidence>
<proteinExistence type="inferred from homology"/>